<proteinExistence type="predicted"/>
<feature type="region of interest" description="Disordered" evidence="4">
    <location>
        <begin position="142"/>
        <end position="169"/>
    </location>
</feature>
<dbReference type="Proteomes" id="UP001163823">
    <property type="component" value="Chromosome 9"/>
</dbReference>
<organism evidence="5 6">
    <name type="scientific">Quillaja saponaria</name>
    <name type="common">Soap bark tree</name>
    <dbReference type="NCBI Taxonomy" id="32244"/>
    <lineage>
        <taxon>Eukaryota</taxon>
        <taxon>Viridiplantae</taxon>
        <taxon>Streptophyta</taxon>
        <taxon>Embryophyta</taxon>
        <taxon>Tracheophyta</taxon>
        <taxon>Spermatophyta</taxon>
        <taxon>Magnoliopsida</taxon>
        <taxon>eudicotyledons</taxon>
        <taxon>Gunneridae</taxon>
        <taxon>Pentapetalae</taxon>
        <taxon>rosids</taxon>
        <taxon>fabids</taxon>
        <taxon>Fabales</taxon>
        <taxon>Quillajaceae</taxon>
        <taxon>Quillaja</taxon>
    </lineage>
</organism>
<dbReference type="EMBL" id="JARAOO010000009">
    <property type="protein sequence ID" value="KAJ7956991.1"/>
    <property type="molecule type" value="Genomic_DNA"/>
</dbReference>
<dbReference type="InterPro" id="IPR036322">
    <property type="entry name" value="WD40_repeat_dom_sf"/>
</dbReference>
<dbReference type="Pfam" id="PF00400">
    <property type="entry name" value="WD40"/>
    <property type="match status" value="3"/>
</dbReference>
<dbReference type="FunFam" id="2.130.10.10:FF:000849">
    <property type="entry name" value="WD repeat-containing protein 44"/>
    <property type="match status" value="1"/>
</dbReference>
<dbReference type="EMBL" id="JARAOO010000009">
    <property type="protein sequence ID" value="KAJ7956990.1"/>
    <property type="molecule type" value="Genomic_DNA"/>
</dbReference>
<evidence type="ECO:0000313" key="5">
    <source>
        <dbReference type="EMBL" id="KAJ7956991.1"/>
    </source>
</evidence>
<evidence type="ECO:0000313" key="6">
    <source>
        <dbReference type="Proteomes" id="UP001163823"/>
    </source>
</evidence>
<dbReference type="InterPro" id="IPR040324">
    <property type="entry name" value="WDR44/Dgr2"/>
</dbReference>
<dbReference type="InterPro" id="IPR020472">
    <property type="entry name" value="WD40_PAC1"/>
</dbReference>
<keyword evidence="6" id="KW-1185">Reference proteome</keyword>
<dbReference type="KEGG" id="qsa:O6P43_023350"/>
<protein>
    <submittedName>
        <fullName evidence="5">WD repeat-containing protein 44</fullName>
    </submittedName>
</protein>
<dbReference type="PROSITE" id="PS50294">
    <property type="entry name" value="WD_REPEATS_REGION"/>
    <property type="match status" value="3"/>
</dbReference>
<keyword evidence="2" id="KW-0677">Repeat</keyword>
<evidence type="ECO:0000256" key="4">
    <source>
        <dbReference type="SAM" id="MobiDB-lite"/>
    </source>
</evidence>
<accession>A0AAD7LF04</accession>
<dbReference type="InterPro" id="IPR015943">
    <property type="entry name" value="WD40/YVTN_repeat-like_dom_sf"/>
</dbReference>
<dbReference type="AlphaFoldDB" id="A0AAD7LF04"/>
<keyword evidence="1 3" id="KW-0853">WD repeat</keyword>
<sequence length="671" mass="75683">MLSSNGGEFDTFFDSVECLSSKESVIAKEELGSDRFGYQIWMNEPQSVKERRENFLQGMGLADIYSSNICSQETVTSVGASSKMMGLERLRACSGAVSGACTVPTRDSAAEGLVRFVEEVTCEANVMFDELERFPEDKADVASSRKVYDQSSSDQERRQREADAQEEFQNLDMGKKKMRSWWKSFVHKRKVGGGKVTSVLSNPNVDTFRIDRIKVRHNKKRWTEFSGVYIGQEIRAHKGLIWTMKFSPNGQFLASGGEDGIVRIWCVKSLAMSSNCLTDADNLSRQKEQNSCSRKNKPSHSSVVLPNKVVQIDESPLQEFHGHSGDVLDLAWSNSNLILSSSKDKTVRLWRVGCDQCLSVFRHNDYVTCIQFNPIDENYFISGSIDGKVRIWGVSEKRVVDWDDARDVITAISYQPDGKGFVVGSLAGMCRFYAASGNQIQLEVQMHIRGKKKTSGNKITGIQFSLEKSQRVMITSEDSKVRILDGTDIVHKYRGLPKSGSQMSASFTSSEKHIISIGEDSHVYLWNFSDLSIPSSKHTKSVRSCEYFFAEGATVAIPWSGMCTEERGFNSDFSQSSSRMQHYQEAAVRVRDSERLSLGNWFSIDGSCRGSMTWPEEKLPYWHVPIAEDEHYHQHYQDQQQQQEHQLYCHKNSYNHAALTETWGLAVVTAG</sequence>
<evidence type="ECO:0000256" key="2">
    <source>
        <dbReference type="ARBA" id="ARBA00022737"/>
    </source>
</evidence>
<dbReference type="SMART" id="SM00320">
    <property type="entry name" value="WD40"/>
    <property type="match status" value="6"/>
</dbReference>
<dbReference type="Gene3D" id="2.130.10.10">
    <property type="entry name" value="YVTN repeat-like/Quinoprotein amine dehydrogenase"/>
    <property type="match status" value="1"/>
</dbReference>
<evidence type="ECO:0000256" key="1">
    <source>
        <dbReference type="ARBA" id="ARBA00022574"/>
    </source>
</evidence>
<feature type="repeat" description="WD" evidence="3">
    <location>
        <begin position="360"/>
        <end position="402"/>
    </location>
</feature>
<feature type="compositionally biased region" description="Basic and acidic residues" evidence="4">
    <location>
        <begin position="154"/>
        <end position="163"/>
    </location>
</feature>
<dbReference type="PRINTS" id="PR00320">
    <property type="entry name" value="GPROTEINBRPT"/>
</dbReference>
<name>A0AAD7LF04_QUISA</name>
<feature type="repeat" description="WD" evidence="3">
    <location>
        <begin position="320"/>
        <end position="352"/>
    </location>
</feature>
<dbReference type="PANTHER" id="PTHR14221:SF31">
    <property type="entry name" value="TRANSDUCIN_WD40 REPEAT-LIKE SUPERFAMILY PROTEIN"/>
    <property type="match status" value="1"/>
</dbReference>
<evidence type="ECO:0000256" key="3">
    <source>
        <dbReference type="PROSITE-ProRule" id="PRU00221"/>
    </source>
</evidence>
<gene>
    <name evidence="5" type="ORF">O6P43_023350</name>
</gene>
<feature type="repeat" description="WD" evidence="3">
    <location>
        <begin position="234"/>
        <end position="275"/>
    </location>
</feature>
<dbReference type="PANTHER" id="PTHR14221">
    <property type="entry name" value="WD REPEAT DOMAIN 44"/>
    <property type="match status" value="1"/>
</dbReference>
<comment type="caution">
    <text evidence="5">The sequence shown here is derived from an EMBL/GenBank/DDBJ whole genome shotgun (WGS) entry which is preliminary data.</text>
</comment>
<dbReference type="SUPFAM" id="SSF50978">
    <property type="entry name" value="WD40 repeat-like"/>
    <property type="match status" value="1"/>
</dbReference>
<dbReference type="InterPro" id="IPR001680">
    <property type="entry name" value="WD40_rpt"/>
</dbReference>
<reference evidence="5" key="1">
    <citation type="journal article" date="2023" name="Science">
        <title>Elucidation of the pathway for biosynthesis of saponin adjuvants from the soapbark tree.</title>
        <authorList>
            <person name="Reed J."/>
            <person name="Orme A."/>
            <person name="El-Demerdash A."/>
            <person name="Owen C."/>
            <person name="Martin L.B.B."/>
            <person name="Misra R.C."/>
            <person name="Kikuchi S."/>
            <person name="Rejzek M."/>
            <person name="Martin A.C."/>
            <person name="Harkess A."/>
            <person name="Leebens-Mack J."/>
            <person name="Louveau T."/>
            <person name="Stephenson M.J."/>
            <person name="Osbourn A."/>
        </authorList>
    </citation>
    <scope>NUCLEOTIDE SEQUENCE</scope>
    <source>
        <strain evidence="5">S10</strain>
    </source>
</reference>
<dbReference type="PROSITE" id="PS50082">
    <property type="entry name" value="WD_REPEATS_2"/>
    <property type="match status" value="3"/>
</dbReference>